<keyword evidence="2" id="KW-1185">Reference proteome</keyword>
<protein>
    <submittedName>
        <fullName evidence="3">Uncharacterized protein</fullName>
    </submittedName>
</protein>
<dbReference type="WBParaSite" id="PDA_v2.g29677.t1">
    <property type="protein sequence ID" value="PDA_v2.g29677.t1"/>
    <property type="gene ID" value="PDA_v2.g29677"/>
</dbReference>
<name>A0A914QD74_9BILA</name>
<evidence type="ECO:0000313" key="2">
    <source>
        <dbReference type="Proteomes" id="UP000887578"/>
    </source>
</evidence>
<organism evidence="2 3">
    <name type="scientific">Panagrolaimus davidi</name>
    <dbReference type="NCBI Taxonomy" id="227884"/>
    <lineage>
        <taxon>Eukaryota</taxon>
        <taxon>Metazoa</taxon>
        <taxon>Ecdysozoa</taxon>
        <taxon>Nematoda</taxon>
        <taxon>Chromadorea</taxon>
        <taxon>Rhabditida</taxon>
        <taxon>Tylenchina</taxon>
        <taxon>Panagrolaimomorpha</taxon>
        <taxon>Panagrolaimoidea</taxon>
        <taxon>Panagrolaimidae</taxon>
        <taxon>Panagrolaimus</taxon>
    </lineage>
</organism>
<evidence type="ECO:0000256" key="1">
    <source>
        <dbReference type="SAM" id="MobiDB-lite"/>
    </source>
</evidence>
<dbReference type="AlphaFoldDB" id="A0A914QD74"/>
<evidence type="ECO:0000313" key="3">
    <source>
        <dbReference type="WBParaSite" id="PDA_v2.g29677.t1"/>
    </source>
</evidence>
<proteinExistence type="predicted"/>
<accession>A0A914QD74</accession>
<reference evidence="3" key="1">
    <citation type="submission" date="2022-11" db="UniProtKB">
        <authorList>
            <consortium name="WormBaseParasite"/>
        </authorList>
    </citation>
    <scope>IDENTIFICATION</scope>
</reference>
<feature type="region of interest" description="Disordered" evidence="1">
    <location>
        <begin position="27"/>
        <end position="64"/>
    </location>
</feature>
<sequence>MLKQKIIASFISRRSTLPKIRYQRFLSTDKKESSTNAPELHKDHDLDHPPQEIDSSTGDKKEAVNEVPEIRRALASQYKERIQSSRVGRSADASTGAIPTANQRYFLVLTRLFKSPSDIPEYVP</sequence>
<dbReference type="Proteomes" id="UP000887578">
    <property type="component" value="Unplaced"/>
</dbReference>